<protein>
    <submittedName>
        <fullName evidence="1">Putative cONSERVED TRANSMEMBRANE PROTEIN</fullName>
    </submittedName>
</protein>
<dbReference type="AlphaFoldDB" id="X8AG59"/>
<organism evidence="1">
    <name type="scientific">Mycobacterium xenopi 4042</name>
    <dbReference type="NCBI Taxonomy" id="1299334"/>
    <lineage>
        <taxon>Bacteria</taxon>
        <taxon>Bacillati</taxon>
        <taxon>Actinomycetota</taxon>
        <taxon>Actinomycetes</taxon>
        <taxon>Mycobacteriales</taxon>
        <taxon>Mycobacteriaceae</taxon>
        <taxon>Mycobacterium</taxon>
    </lineage>
</organism>
<evidence type="ECO:0000313" key="1">
    <source>
        <dbReference type="EMBL" id="EUA30171.1"/>
    </source>
</evidence>
<proteinExistence type="predicted"/>
<gene>
    <name evidence="1" type="ORF">I553_4428</name>
</gene>
<reference evidence="1" key="1">
    <citation type="submission" date="2014-01" db="EMBL/GenBank/DDBJ databases">
        <authorList>
            <person name="Brown-Elliot B."/>
            <person name="Wallace R."/>
            <person name="Lenaerts A."/>
            <person name="Ordway D."/>
            <person name="DeGroote M.A."/>
            <person name="Parker T."/>
            <person name="Sizemore C."/>
            <person name="Tallon L.J."/>
            <person name="Sadzewicz L.K."/>
            <person name="Sengamalay N."/>
            <person name="Fraser C.M."/>
            <person name="Hine E."/>
            <person name="Shefchek K.A."/>
            <person name="Das S.P."/>
            <person name="Tettelin H."/>
        </authorList>
    </citation>
    <scope>NUCLEOTIDE SEQUENCE [LARGE SCALE GENOMIC DNA]</scope>
    <source>
        <strain evidence="1">4042</strain>
    </source>
</reference>
<dbReference type="EMBL" id="JAOB01000060">
    <property type="protein sequence ID" value="EUA30171.1"/>
    <property type="molecule type" value="Genomic_DNA"/>
</dbReference>
<keyword evidence="1" id="KW-0472">Membrane</keyword>
<name>X8AG59_MYCXE</name>
<keyword evidence="1" id="KW-0812">Transmembrane</keyword>
<dbReference type="PATRIC" id="fig|1299334.3.peg.6103"/>
<sequence length="53" mass="5511">MRPGWLVALFGAIVALSTWLPWLTTSVNGGGWPAPSEAALAAYGYHPDSVPAS</sequence>
<comment type="caution">
    <text evidence="1">The sequence shown here is derived from an EMBL/GenBank/DDBJ whole genome shotgun (WGS) entry which is preliminary data.</text>
</comment>
<accession>X8AG59</accession>